<evidence type="ECO:0000313" key="4">
    <source>
        <dbReference type="Proteomes" id="UP000322225"/>
    </source>
</evidence>
<keyword evidence="2" id="KW-1133">Transmembrane helix</keyword>
<proteinExistence type="predicted"/>
<organism evidence="3 4">
    <name type="scientific">Kwoniella shandongensis</name>
    <dbReference type="NCBI Taxonomy" id="1734106"/>
    <lineage>
        <taxon>Eukaryota</taxon>
        <taxon>Fungi</taxon>
        <taxon>Dikarya</taxon>
        <taxon>Basidiomycota</taxon>
        <taxon>Agaricomycotina</taxon>
        <taxon>Tremellomycetes</taxon>
        <taxon>Tremellales</taxon>
        <taxon>Cryptococcaceae</taxon>
        <taxon>Kwoniella</taxon>
    </lineage>
</organism>
<reference evidence="3" key="1">
    <citation type="submission" date="2017-08" db="EMBL/GenBank/DDBJ databases">
        <authorList>
            <person name="Cuomo C."/>
            <person name="Billmyre B."/>
            <person name="Heitman J."/>
        </authorList>
    </citation>
    <scope>NUCLEOTIDE SEQUENCE</scope>
    <source>
        <strain evidence="3">CBS 12478</strain>
    </source>
</reference>
<feature type="compositionally biased region" description="Polar residues" evidence="1">
    <location>
        <begin position="584"/>
        <end position="595"/>
    </location>
</feature>
<dbReference type="RefSeq" id="XP_031860634.1">
    <property type="nucleotide sequence ID" value="XM_032005122.1"/>
</dbReference>
<dbReference type="Proteomes" id="UP000322225">
    <property type="component" value="Chromosome 11"/>
</dbReference>
<feature type="transmembrane region" description="Helical" evidence="2">
    <location>
        <begin position="304"/>
        <end position="329"/>
    </location>
</feature>
<evidence type="ECO:0000313" key="3">
    <source>
        <dbReference type="EMBL" id="WWD21501.1"/>
    </source>
</evidence>
<feature type="region of interest" description="Disordered" evidence="1">
    <location>
        <begin position="339"/>
        <end position="516"/>
    </location>
</feature>
<protein>
    <submittedName>
        <fullName evidence="3">Uncharacterized protein</fullName>
    </submittedName>
</protein>
<dbReference type="EMBL" id="CP144061">
    <property type="protein sequence ID" value="WWD21501.1"/>
    <property type="molecule type" value="Genomic_DNA"/>
</dbReference>
<feature type="compositionally biased region" description="Polar residues" evidence="1">
    <location>
        <begin position="456"/>
        <end position="466"/>
    </location>
</feature>
<dbReference type="Gene3D" id="2.60.120.260">
    <property type="entry name" value="Galactose-binding domain-like"/>
    <property type="match status" value="1"/>
</dbReference>
<dbReference type="OrthoDB" id="2576082at2759"/>
<dbReference type="AlphaFoldDB" id="A0A5M6BXX9"/>
<keyword evidence="2" id="KW-0812">Transmembrane</keyword>
<evidence type="ECO:0000256" key="2">
    <source>
        <dbReference type="SAM" id="Phobius"/>
    </source>
</evidence>
<feature type="region of interest" description="Disordered" evidence="1">
    <location>
        <begin position="670"/>
        <end position="694"/>
    </location>
</feature>
<keyword evidence="4" id="KW-1185">Reference proteome</keyword>
<keyword evidence="2" id="KW-0472">Membrane</keyword>
<sequence>MTSKSTATPFFISDTSPLFAYSPCVDCAASGSWQAGYKPRGDGFDQTFHEAIGDGAIVAVNVTATTLRFYTSSSSLTSPNNQSCPTQYSLNGSTWLDACTSSGSGDGFMIANLPRGLHRVELRTKSSGAGLQFEGVGGELDLRDEGGASNMTIDNTSPSFLYNPANAWSSIGPDGAIGQVVNVTVGSTLGNMTGFYNQTVGVSTDAGARAELTFQGQAIYVYGLTGPEGGTAEVHLDGELQQTLNMTTKWPLHSSLLYMGSGFNVNETHTLSITNTSPGRQMVIDYATLTTPYNPSSSSSSSHLPLLIGLISGISALVLILGVIAYIWYSRRRRRATEHRLSTQTPYPFSSGIGNDSSSLTSKHSQFDEMIPYSPPHTGGTTALQRTGGGFAWGIGGASSRDRSPSARSPPPDYPDYLPYRGPVERSPPSSDPPDGESTLPYTRAQSPPLIAGATPSATGWLSSRSAAAAAAMREERTTTPSTPSTARSGNGRSRDARSPIALISRRGGTNRSTDGYDEIALDKYERNSASPTHLSTPSSLSAPSLQELAIVPTRAVGGSRSVAKLWPSRDAVPSTFRTISVAQTPTPAGSSAVPSSKLVPSSRKPGSQYTTSATPITTPIPPSQSTSAPTYPDPYPEQHDTNLRRGVSIKSIKTMRSFFSGLLFVPPSSNTSPVPTTPALPQTAARPDSDIFPGQGQGVREGSIKSDRAVLPPSAFVAPTPISGVRQGRGGSGDMGQYKGHVGQSGDVSPDRKGEGLGLIGIEDERETTKPHAYTGTSRRSSRSISHHKDLSLDLALTRQGGENDDTSPNLFIELDPNSPVTAHWPDSQWVRGNGGMW</sequence>
<feature type="compositionally biased region" description="Polar residues" evidence="1">
    <location>
        <begin position="342"/>
        <end position="364"/>
    </location>
</feature>
<evidence type="ECO:0000256" key="1">
    <source>
        <dbReference type="SAM" id="MobiDB-lite"/>
    </source>
</evidence>
<reference evidence="3" key="2">
    <citation type="submission" date="2024-01" db="EMBL/GenBank/DDBJ databases">
        <title>Comparative genomics of Cryptococcus and Kwoniella reveals pathogenesis evolution and contrasting modes of karyotype evolution via chromosome fusion or intercentromeric recombination.</title>
        <authorList>
            <person name="Coelho M.A."/>
            <person name="David-Palma M."/>
            <person name="Shea T."/>
            <person name="Bowers K."/>
            <person name="McGinley-Smith S."/>
            <person name="Mohammad A.W."/>
            <person name="Gnirke A."/>
            <person name="Yurkov A.M."/>
            <person name="Nowrousian M."/>
            <person name="Sun S."/>
            <person name="Cuomo C.A."/>
            <person name="Heitman J."/>
        </authorList>
    </citation>
    <scope>NUCLEOTIDE SEQUENCE</scope>
    <source>
        <strain evidence="3">CBS 12478</strain>
    </source>
</reference>
<feature type="compositionally biased region" description="Low complexity" evidence="1">
    <location>
        <begin position="608"/>
        <end position="631"/>
    </location>
</feature>
<dbReference type="GeneID" id="43589263"/>
<gene>
    <name evidence="3" type="ORF">CI109_105987</name>
</gene>
<dbReference type="KEGG" id="ksn:43589263"/>
<feature type="region of interest" description="Disordered" evidence="1">
    <location>
        <begin position="584"/>
        <end position="632"/>
    </location>
</feature>
<feature type="compositionally biased region" description="Gly residues" evidence="1">
    <location>
        <begin position="387"/>
        <end position="397"/>
    </location>
</feature>
<accession>A0A5M6BXX9</accession>
<name>A0A5M6BXX9_9TREE</name>